<dbReference type="HAMAP" id="MF_01333_B">
    <property type="entry name" value="Ribosomal_uL5_B"/>
    <property type="match status" value="1"/>
</dbReference>
<keyword evidence="5" id="KW-0694">RNA-binding</keyword>
<dbReference type="GO" id="GO:0019843">
    <property type="term" value="F:rRNA binding"/>
    <property type="evidence" value="ECO:0007669"/>
    <property type="project" value="UniProtKB-UniRule"/>
</dbReference>
<dbReference type="InterPro" id="IPR031309">
    <property type="entry name" value="Ribosomal_uL5_C"/>
</dbReference>
<dbReference type="InterPro" id="IPR022803">
    <property type="entry name" value="Ribosomal_uL5_dom_sf"/>
</dbReference>
<dbReference type="PIRSF" id="PIRSF002161">
    <property type="entry name" value="Ribosomal_L5"/>
    <property type="match status" value="1"/>
</dbReference>
<proteinExistence type="inferred from homology"/>
<evidence type="ECO:0000256" key="5">
    <source>
        <dbReference type="HAMAP-Rule" id="MF_01333"/>
    </source>
</evidence>
<dbReference type="AlphaFoldDB" id="A0A1F5YHU8"/>
<dbReference type="InterPro" id="IPR002132">
    <property type="entry name" value="Ribosomal_uL5"/>
</dbReference>
<dbReference type="PROSITE" id="PS00358">
    <property type="entry name" value="RIBOSOMAL_L5"/>
    <property type="match status" value="1"/>
</dbReference>
<keyword evidence="5" id="KW-0820">tRNA-binding</keyword>
<keyword evidence="3 5" id="KW-0687">Ribonucleoprotein</keyword>
<comment type="function">
    <text evidence="5">This is 1 of the proteins that bind and probably mediate the attachment of the 5S RNA into the large ribosomal subunit, where it forms part of the central protuberance. In the 70S ribosome it contacts protein S13 of the 30S subunit (bridge B1b), connecting the 2 subunits; this bridge is implicated in subunit movement. Contacts the P site tRNA; the 5S rRNA and some of its associated proteins might help stabilize positioning of ribosome-bound tRNAs.</text>
</comment>
<dbReference type="FunFam" id="3.30.1440.10:FF:000001">
    <property type="entry name" value="50S ribosomal protein L5"/>
    <property type="match status" value="1"/>
</dbReference>
<comment type="subunit">
    <text evidence="5">Part of the 50S ribosomal subunit; part of the 5S rRNA/L5/L18/L25 subcomplex. Contacts the 5S rRNA and the P site tRNA. Forms a bridge to the 30S subunit in the 70S ribosome.</text>
</comment>
<dbReference type="InterPro" id="IPR031310">
    <property type="entry name" value="Ribosomal_uL5_N"/>
</dbReference>
<dbReference type="Proteomes" id="UP000176992">
    <property type="component" value="Unassembled WGS sequence"/>
</dbReference>
<reference evidence="9 10" key="1">
    <citation type="journal article" date="2016" name="Nat. Commun.">
        <title>Thousands of microbial genomes shed light on interconnected biogeochemical processes in an aquifer system.</title>
        <authorList>
            <person name="Anantharaman K."/>
            <person name="Brown C.T."/>
            <person name="Hug L.A."/>
            <person name="Sharon I."/>
            <person name="Castelle C.J."/>
            <person name="Probst A.J."/>
            <person name="Thomas B.C."/>
            <person name="Singh A."/>
            <person name="Wilkins M.J."/>
            <person name="Karaoz U."/>
            <person name="Brodie E.L."/>
            <person name="Williams K.H."/>
            <person name="Hubbard S.S."/>
            <person name="Banfield J.F."/>
        </authorList>
    </citation>
    <scope>NUCLEOTIDE SEQUENCE [LARGE SCALE GENOMIC DNA]</scope>
</reference>
<dbReference type="Gene3D" id="3.30.1440.10">
    <property type="match status" value="1"/>
</dbReference>
<dbReference type="NCBIfam" id="NF000585">
    <property type="entry name" value="PRK00010.1"/>
    <property type="match status" value="1"/>
</dbReference>
<dbReference type="GO" id="GO:0000049">
    <property type="term" value="F:tRNA binding"/>
    <property type="evidence" value="ECO:0007669"/>
    <property type="project" value="UniProtKB-UniRule"/>
</dbReference>
<evidence type="ECO:0000313" key="9">
    <source>
        <dbReference type="EMBL" id="OGF99739.1"/>
    </source>
</evidence>
<dbReference type="PANTHER" id="PTHR11994">
    <property type="entry name" value="60S RIBOSOMAL PROTEIN L11-RELATED"/>
    <property type="match status" value="1"/>
</dbReference>
<gene>
    <name evidence="5" type="primary">rplE</name>
    <name evidence="9" type="ORF">A2Z86_11065</name>
</gene>
<dbReference type="InterPro" id="IPR020930">
    <property type="entry name" value="Ribosomal_uL5_bac-type"/>
</dbReference>
<dbReference type="GO" id="GO:0006412">
    <property type="term" value="P:translation"/>
    <property type="evidence" value="ECO:0007669"/>
    <property type="project" value="UniProtKB-UniRule"/>
</dbReference>
<keyword evidence="5" id="KW-0699">rRNA-binding</keyword>
<evidence type="ECO:0000256" key="1">
    <source>
        <dbReference type="ARBA" id="ARBA00008553"/>
    </source>
</evidence>
<dbReference type="SUPFAM" id="SSF55282">
    <property type="entry name" value="RL5-like"/>
    <property type="match status" value="1"/>
</dbReference>
<sequence>MTRKKEQYEKVVSPKLKEEFGIKNSHDIPKLEKIVLNVGMGSASQNPKALETAQEELRQITGQHAVITRAKKSISNFKLREGMKIGCRVTLRRDKMWEFLDRLISVVIPRIRDFRGLQTKSFDGRGNYTLGVREQVIFPEIDYDKIEQIHGIDITFITTAKKDDQALALLQELGMPFRLTAAQTAGPAGKPDAGQS</sequence>
<dbReference type="InterPro" id="IPR020929">
    <property type="entry name" value="Ribosomal_uL5_CS"/>
</dbReference>
<evidence type="ECO:0000256" key="6">
    <source>
        <dbReference type="RuleBase" id="RU003930"/>
    </source>
</evidence>
<evidence type="ECO:0000256" key="4">
    <source>
        <dbReference type="ARBA" id="ARBA00035245"/>
    </source>
</evidence>
<evidence type="ECO:0000256" key="2">
    <source>
        <dbReference type="ARBA" id="ARBA00022980"/>
    </source>
</evidence>
<feature type="domain" description="Large ribosomal subunit protein uL5 C-terminal" evidence="8">
    <location>
        <begin position="84"/>
        <end position="177"/>
    </location>
</feature>
<dbReference type="GO" id="GO:0005840">
    <property type="term" value="C:ribosome"/>
    <property type="evidence" value="ECO:0007669"/>
    <property type="project" value="UniProtKB-KW"/>
</dbReference>
<comment type="caution">
    <text evidence="9">The sequence shown here is derived from an EMBL/GenBank/DDBJ whole genome shotgun (WGS) entry which is preliminary data.</text>
</comment>
<dbReference type="Pfam" id="PF00673">
    <property type="entry name" value="Ribosomal_L5_C"/>
    <property type="match status" value="1"/>
</dbReference>
<comment type="similarity">
    <text evidence="1 5 6">Belongs to the universal ribosomal protein uL5 family.</text>
</comment>
<evidence type="ECO:0000259" key="8">
    <source>
        <dbReference type="Pfam" id="PF00673"/>
    </source>
</evidence>
<organism evidence="9 10">
    <name type="scientific">Candidatus Glassbacteria bacterium GWA2_58_10</name>
    <dbReference type="NCBI Taxonomy" id="1817865"/>
    <lineage>
        <taxon>Bacteria</taxon>
        <taxon>Candidatus Glassiibacteriota</taxon>
    </lineage>
</organism>
<dbReference type="Pfam" id="PF00281">
    <property type="entry name" value="Ribosomal_L5"/>
    <property type="match status" value="1"/>
</dbReference>
<keyword evidence="2 5" id="KW-0689">Ribosomal protein</keyword>
<name>A0A1F5YHU8_9BACT</name>
<accession>A0A1F5YHU8</accession>
<evidence type="ECO:0000313" key="10">
    <source>
        <dbReference type="Proteomes" id="UP000176992"/>
    </source>
</evidence>
<feature type="domain" description="Large ribosomal subunit protein uL5 N-terminal" evidence="7">
    <location>
        <begin position="24"/>
        <end position="80"/>
    </location>
</feature>
<protein>
    <recommendedName>
        <fullName evidence="4 5">Large ribosomal subunit protein uL5</fullName>
    </recommendedName>
</protein>
<evidence type="ECO:0000259" key="7">
    <source>
        <dbReference type="Pfam" id="PF00281"/>
    </source>
</evidence>
<dbReference type="EMBL" id="MFIV01000013">
    <property type="protein sequence ID" value="OGF99739.1"/>
    <property type="molecule type" value="Genomic_DNA"/>
</dbReference>
<dbReference type="GO" id="GO:1990904">
    <property type="term" value="C:ribonucleoprotein complex"/>
    <property type="evidence" value="ECO:0007669"/>
    <property type="project" value="UniProtKB-KW"/>
</dbReference>
<dbReference type="GO" id="GO:0003735">
    <property type="term" value="F:structural constituent of ribosome"/>
    <property type="evidence" value="ECO:0007669"/>
    <property type="project" value="InterPro"/>
</dbReference>
<evidence type="ECO:0000256" key="3">
    <source>
        <dbReference type="ARBA" id="ARBA00023274"/>
    </source>
</evidence>